<evidence type="ECO:0000256" key="2">
    <source>
        <dbReference type="ARBA" id="ARBA00022448"/>
    </source>
</evidence>
<dbReference type="AlphaFoldDB" id="A0A2S4JLB5"/>
<evidence type="ECO:0000256" key="1">
    <source>
        <dbReference type="ARBA" id="ARBA00004651"/>
    </source>
</evidence>
<dbReference type="CDD" id="cd06261">
    <property type="entry name" value="TM_PBP2"/>
    <property type="match status" value="1"/>
</dbReference>
<dbReference type="EMBL" id="LPWH01000076">
    <property type="protein sequence ID" value="POR00338.1"/>
    <property type="molecule type" value="Genomic_DNA"/>
</dbReference>
<keyword evidence="3" id="KW-1003">Cell membrane</keyword>
<keyword evidence="4 7" id="KW-0812">Transmembrane</keyword>
<evidence type="ECO:0000256" key="4">
    <source>
        <dbReference type="ARBA" id="ARBA00022692"/>
    </source>
</evidence>
<evidence type="ECO:0000259" key="8">
    <source>
        <dbReference type="PROSITE" id="PS50928"/>
    </source>
</evidence>
<feature type="transmembrane region" description="Helical" evidence="7">
    <location>
        <begin position="245"/>
        <end position="266"/>
    </location>
</feature>
<evidence type="ECO:0000256" key="3">
    <source>
        <dbReference type="ARBA" id="ARBA00022475"/>
    </source>
</evidence>
<gene>
    <name evidence="9" type="ORF">AU468_09695</name>
</gene>
<comment type="similarity">
    <text evidence="7">Belongs to the binding-protein-dependent transport system permease family.</text>
</comment>
<dbReference type="SUPFAM" id="SSF161098">
    <property type="entry name" value="MetI-like"/>
    <property type="match status" value="1"/>
</dbReference>
<dbReference type="InterPro" id="IPR035906">
    <property type="entry name" value="MetI-like_sf"/>
</dbReference>
<evidence type="ECO:0000256" key="6">
    <source>
        <dbReference type="ARBA" id="ARBA00023136"/>
    </source>
</evidence>
<dbReference type="GO" id="GO:0005524">
    <property type="term" value="F:ATP binding"/>
    <property type="evidence" value="ECO:0007669"/>
    <property type="project" value="UniProtKB-KW"/>
</dbReference>
<feature type="transmembrane region" description="Helical" evidence="7">
    <location>
        <begin position="187"/>
        <end position="212"/>
    </location>
</feature>
<dbReference type="PANTHER" id="PTHR43744:SF12">
    <property type="entry name" value="ABC TRANSPORTER PERMEASE PROTEIN MG189-RELATED"/>
    <property type="match status" value="1"/>
</dbReference>
<keyword evidence="9" id="KW-0547">Nucleotide-binding</keyword>
<feature type="domain" description="ABC transmembrane type-1" evidence="8">
    <location>
        <begin position="75"/>
        <end position="266"/>
    </location>
</feature>
<dbReference type="GO" id="GO:0055085">
    <property type="term" value="P:transmembrane transport"/>
    <property type="evidence" value="ECO:0007669"/>
    <property type="project" value="InterPro"/>
</dbReference>
<dbReference type="Gene3D" id="1.10.3720.10">
    <property type="entry name" value="MetI-like"/>
    <property type="match status" value="1"/>
</dbReference>
<keyword evidence="6 7" id="KW-0472">Membrane</keyword>
<sequence length="281" mass="30848">MVVEKKHKRQIMAFKYGLSLVVALLVLIPLYVAVMGGFKTMGQLMTNPFGLTFPLLMDQYAGLLSGRVGFFWSALFNSVLVSMLTVAVSIIVCAGAAFALSRIAFYLNGPILAYFLLGLLFPIAVAMLPLFLQIRDLGLMNTHLGVALPQVAFQIPMQVLLMYAFFKAIPQDLEDACSIDGHGPVGFLIYMVLPLSTPILATTGVITLVASWNNFFLPLLVFNDHRKYTLPLGVMDFMGQHMTRWNLILGYVTLALIPAILFFIFAQRYIVAGLTGGAVKG</sequence>
<feature type="transmembrane region" description="Helical" evidence="7">
    <location>
        <begin position="12"/>
        <end position="34"/>
    </location>
</feature>
<evidence type="ECO:0000256" key="5">
    <source>
        <dbReference type="ARBA" id="ARBA00022989"/>
    </source>
</evidence>
<feature type="transmembrane region" description="Helical" evidence="7">
    <location>
        <begin position="144"/>
        <end position="166"/>
    </location>
</feature>
<dbReference type="GO" id="GO:0005886">
    <property type="term" value="C:plasma membrane"/>
    <property type="evidence" value="ECO:0007669"/>
    <property type="project" value="UniProtKB-SubCell"/>
</dbReference>
<evidence type="ECO:0000256" key="7">
    <source>
        <dbReference type="RuleBase" id="RU363032"/>
    </source>
</evidence>
<dbReference type="OrthoDB" id="187395at2"/>
<dbReference type="InterPro" id="IPR000515">
    <property type="entry name" value="MetI-like"/>
</dbReference>
<feature type="transmembrane region" description="Helical" evidence="7">
    <location>
        <begin position="70"/>
        <end position="99"/>
    </location>
</feature>
<dbReference type="PROSITE" id="PS50928">
    <property type="entry name" value="ABC_TM1"/>
    <property type="match status" value="1"/>
</dbReference>
<keyword evidence="5 7" id="KW-1133">Transmembrane helix</keyword>
<dbReference type="Proteomes" id="UP000237350">
    <property type="component" value="Unassembled WGS sequence"/>
</dbReference>
<dbReference type="Pfam" id="PF00528">
    <property type="entry name" value="BPD_transp_1"/>
    <property type="match status" value="1"/>
</dbReference>
<proteinExistence type="inferred from homology"/>
<organism evidence="9 10">
    <name type="scientific">Alkalispirochaeta sphaeroplastigenens</name>
    <dbReference type="NCBI Taxonomy" id="1187066"/>
    <lineage>
        <taxon>Bacteria</taxon>
        <taxon>Pseudomonadati</taxon>
        <taxon>Spirochaetota</taxon>
        <taxon>Spirochaetia</taxon>
        <taxon>Spirochaetales</taxon>
        <taxon>Spirochaetaceae</taxon>
        <taxon>Alkalispirochaeta</taxon>
    </lineage>
</organism>
<evidence type="ECO:0000313" key="10">
    <source>
        <dbReference type="Proteomes" id="UP000237350"/>
    </source>
</evidence>
<keyword evidence="2 7" id="KW-0813">Transport</keyword>
<evidence type="ECO:0000313" key="9">
    <source>
        <dbReference type="EMBL" id="POR00338.1"/>
    </source>
</evidence>
<comment type="caution">
    <text evidence="9">The sequence shown here is derived from an EMBL/GenBank/DDBJ whole genome shotgun (WGS) entry which is preliminary data.</text>
</comment>
<feature type="transmembrane region" description="Helical" evidence="7">
    <location>
        <begin position="111"/>
        <end position="132"/>
    </location>
</feature>
<accession>A0A2S4JLB5</accession>
<protein>
    <submittedName>
        <fullName evidence="9">Thiamine ABC transporter ATP-binding protein</fullName>
    </submittedName>
</protein>
<keyword evidence="9" id="KW-0067">ATP-binding</keyword>
<dbReference type="PANTHER" id="PTHR43744">
    <property type="entry name" value="ABC TRANSPORTER PERMEASE PROTEIN MG189-RELATED-RELATED"/>
    <property type="match status" value="1"/>
</dbReference>
<name>A0A2S4JLB5_9SPIO</name>
<keyword evidence="10" id="KW-1185">Reference proteome</keyword>
<comment type="subcellular location">
    <subcellularLocation>
        <location evidence="1 7">Cell membrane</location>
        <topology evidence="1 7">Multi-pass membrane protein</topology>
    </subcellularLocation>
</comment>
<dbReference type="RefSeq" id="WP_103680559.1">
    <property type="nucleotide sequence ID" value="NZ_LPWH01000076.1"/>
</dbReference>
<reference evidence="10" key="1">
    <citation type="submission" date="2015-12" db="EMBL/GenBank/DDBJ databases">
        <authorList>
            <person name="Lodha T.D."/>
            <person name="Chintalapati S."/>
            <person name="Chintalapati V.R."/>
            <person name="Sravanthi T."/>
        </authorList>
    </citation>
    <scope>NUCLEOTIDE SEQUENCE [LARGE SCALE GENOMIC DNA]</scope>
    <source>
        <strain evidence="10">JC133</strain>
    </source>
</reference>